<dbReference type="PANTHER" id="PTHR23514:SF3">
    <property type="entry name" value="BYPASS OF STOP CODON PROTEIN 6"/>
    <property type="match status" value="1"/>
</dbReference>
<dbReference type="FunFam" id="1.20.1250.20:FF:000286">
    <property type="entry name" value="MFS efflux transporter"/>
    <property type="match status" value="1"/>
</dbReference>
<evidence type="ECO:0000256" key="2">
    <source>
        <dbReference type="ARBA" id="ARBA00008335"/>
    </source>
</evidence>
<dbReference type="Proteomes" id="UP000030671">
    <property type="component" value="Unassembled WGS sequence"/>
</dbReference>
<evidence type="ECO:0000256" key="8">
    <source>
        <dbReference type="SAM" id="Phobius"/>
    </source>
</evidence>
<reference evidence="10 11" key="1">
    <citation type="journal article" date="2012" name="New Phytol.">
        <title>Insight into trade-off between wood decay and parasitism from the genome of a fungal forest pathogen.</title>
        <authorList>
            <person name="Olson A."/>
            <person name="Aerts A."/>
            <person name="Asiegbu F."/>
            <person name="Belbahri L."/>
            <person name="Bouzid O."/>
            <person name="Broberg A."/>
            <person name="Canback B."/>
            <person name="Coutinho P.M."/>
            <person name="Cullen D."/>
            <person name="Dalman K."/>
            <person name="Deflorio G."/>
            <person name="van Diepen L.T."/>
            <person name="Dunand C."/>
            <person name="Duplessis S."/>
            <person name="Durling M."/>
            <person name="Gonthier P."/>
            <person name="Grimwood J."/>
            <person name="Fossdal C.G."/>
            <person name="Hansson D."/>
            <person name="Henrissat B."/>
            <person name="Hietala A."/>
            <person name="Himmelstrand K."/>
            <person name="Hoffmeister D."/>
            <person name="Hogberg N."/>
            <person name="James T.Y."/>
            <person name="Karlsson M."/>
            <person name="Kohler A."/>
            <person name="Kues U."/>
            <person name="Lee Y.H."/>
            <person name="Lin Y.C."/>
            <person name="Lind M."/>
            <person name="Lindquist E."/>
            <person name="Lombard V."/>
            <person name="Lucas S."/>
            <person name="Lunden K."/>
            <person name="Morin E."/>
            <person name="Murat C."/>
            <person name="Park J."/>
            <person name="Raffaello T."/>
            <person name="Rouze P."/>
            <person name="Salamov A."/>
            <person name="Schmutz J."/>
            <person name="Solheim H."/>
            <person name="Stahlberg J."/>
            <person name="Velez H."/>
            <person name="de Vries R.P."/>
            <person name="Wiebenga A."/>
            <person name="Woodward S."/>
            <person name="Yakovlev I."/>
            <person name="Garbelotto M."/>
            <person name="Martin F."/>
            <person name="Grigoriev I.V."/>
            <person name="Stenlid J."/>
        </authorList>
    </citation>
    <scope>NUCLEOTIDE SEQUENCE [LARGE SCALE GENOMIC DNA]</scope>
    <source>
        <strain evidence="10 11">TC 32-1</strain>
    </source>
</reference>
<feature type="transmembrane region" description="Helical" evidence="8">
    <location>
        <begin position="315"/>
        <end position="338"/>
    </location>
</feature>
<dbReference type="GO" id="GO:0012505">
    <property type="term" value="C:endomembrane system"/>
    <property type="evidence" value="ECO:0007669"/>
    <property type="project" value="UniProtKB-SubCell"/>
</dbReference>
<evidence type="ECO:0000256" key="7">
    <source>
        <dbReference type="SAM" id="MobiDB-lite"/>
    </source>
</evidence>
<dbReference type="SUPFAM" id="SSF103473">
    <property type="entry name" value="MFS general substrate transporter"/>
    <property type="match status" value="1"/>
</dbReference>
<feature type="transmembrane region" description="Helical" evidence="8">
    <location>
        <begin position="112"/>
        <end position="133"/>
    </location>
</feature>
<feature type="region of interest" description="Disordered" evidence="7">
    <location>
        <begin position="1"/>
        <end position="53"/>
    </location>
</feature>
<feature type="compositionally biased region" description="Basic and acidic residues" evidence="7">
    <location>
        <begin position="23"/>
        <end position="39"/>
    </location>
</feature>
<dbReference type="RefSeq" id="XP_009540751.1">
    <property type="nucleotide sequence ID" value="XM_009542456.1"/>
</dbReference>
<dbReference type="GeneID" id="20678896"/>
<feature type="transmembrane region" description="Helical" evidence="8">
    <location>
        <begin position="172"/>
        <end position="191"/>
    </location>
</feature>
<name>W4KLQ7_HETIT</name>
<accession>W4KLQ7</accession>
<dbReference type="PANTHER" id="PTHR23514">
    <property type="entry name" value="BYPASS OF STOP CODON PROTEIN 6"/>
    <property type="match status" value="1"/>
</dbReference>
<organism evidence="10 11">
    <name type="scientific">Heterobasidion irregulare (strain TC 32-1)</name>
    <dbReference type="NCBI Taxonomy" id="747525"/>
    <lineage>
        <taxon>Eukaryota</taxon>
        <taxon>Fungi</taxon>
        <taxon>Dikarya</taxon>
        <taxon>Basidiomycota</taxon>
        <taxon>Agaricomycotina</taxon>
        <taxon>Agaricomycetes</taxon>
        <taxon>Russulales</taxon>
        <taxon>Bondarzewiaceae</taxon>
        <taxon>Heterobasidion</taxon>
        <taxon>Heterobasidion annosum species complex</taxon>
    </lineage>
</organism>
<evidence type="ECO:0000256" key="6">
    <source>
        <dbReference type="ARBA" id="ARBA00023136"/>
    </source>
</evidence>
<dbReference type="InterPro" id="IPR020846">
    <property type="entry name" value="MFS_dom"/>
</dbReference>
<keyword evidence="5 8" id="KW-1133">Transmembrane helix</keyword>
<feature type="transmembrane region" description="Helical" evidence="8">
    <location>
        <begin position="197"/>
        <end position="219"/>
    </location>
</feature>
<comment type="similarity">
    <text evidence="2">Belongs to the major facilitator superfamily.</text>
</comment>
<dbReference type="InterPro" id="IPR036259">
    <property type="entry name" value="MFS_trans_sf"/>
</dbReference>
<proteinExistence type="inferred from homology"/>
<dbReference type="GO" id="GO:0016020">
    <property type="term" value="C:membrane"/>
    <property type="evidence" value="ECO:0007669"/>
    <property type="project" value="TreeGrafter"/>
</dbReference>
<feature type="domain" description="Major facilitator superfamily (MFS) profile" evidence="9">
    <location>
        <begin position="111"/>
        <end position="492"/>
    </location>
</feature>
<dbReference type="HOGENOM" id="CLU_021993_0_0_1"/>
<evidence type="ECO:0000313" key="10">
    <source>
        <dbReference type="EMBL" id="ETW86762.1"/>
    </source>
</evidence>
<dbReference type="InterPro" id="IPR051788">
    <property type="entry name" value="MFS_Transporter"/>
</dbReference>
<evidence type="ECO:0000259" key="9">
    <source>
        <dbReference type="PROSITE" id="PS50850"/>
    </source>
</evidence>
<dbReference type="AlphaFoldDB" id="W4KLQ7"/>
<evidence type="ECO:0000313" key="11">
    <source>
        <dbReference type="Proteomes" id="UP000030671"/>
    </source>
</evidence>
<feature type="transmembrane region" description="Helical" evidence="8">
    <location>
        <begin position="350"/>
        <end position="369"/>
    </location>
</feature>
<dbReference type="eggNOG" id="ENOG502QU6M">
    <property type="taxonomic scope" value="Eukaryota"/>
</dbReference>
<comment type="subcellular location">
    <subcellularLocation>
        <location evidence="1">Endomembrane system</location>
        <topology evidence="1">Multi-pass membrane protein</topology>
    </subcellularLocation>
</comment>
<protein>
    <submittedName>
        <fullName evidence="10">Major facilitator superfamily</fullName>
    </submittedName>
</protein>
<evidence type="ECO:0000256" key="4">
    <source>
        <dbReference type="ARBA" id="ARBA00022692"/>
    </source>
</evidence>
<keyword evidence="4 8" id="KW-0812">Transmembrane</keyword>
<feature type="transmembrane region" description="Helical" evidence="8">
    <location>
        <begin position="467"/>
        <end position="488"/>
    </location>
</feature>
<dbReference type="GO" id="GO:0022857">
    <property type="term" value="F:transmembrane transporter activity"/>
    <property type="evidence" value="ECO:0007669"/>
    <property type="project" value="InterPro"/>
</dbReference>
<keyword evidence="3" id="KW-0813">Transport</keyword>
<feature type="transmembrane region" description="Helical" evidence="8">
    <location>
        <begin position="381"/>
        <end position="399"/>
    </location>
</feature>
<evidence type="ECO:0000256" key="3">
    <source>
        <dbReference type="ARBA" id="ARBA00022448"/>
    </source>
</evidence>
<dbReference type="InParanoid" id="W4KLQ7"/>
<feature type="transmembrane region" description="Helical" evidence="8">
    <location>
        <begin position="405"/>
        <end position="427"/>
    </location>
</feature>
<feature type="transmembrane region" description="Helical" evidence="8">
    <location>
        <begin position="264"/>
        <end position="284"/>
    </location>
</feature>
<feature type="transmembrane region" description="Helical" evidence="8">
    <location>
        <begin position="231"/>
        <end position="252"/>
    </location>
</feature>
<dbReference type="PROSITE" id="PS50850">
    <property type="entry name" value="MFS"/>
    <property type="match status" value="1"/>
</dbReference>
<feature type="transmembrane region" description="Helical" evidence="8">
    <location>
        <begin position="139"/>
        <end position="160"/>
    </location>
</feature>
<dbReference type="OrthoDB" id="413079at2759"/>
<dbReference type="Gene3D" id="1.20.1250.20">
    <property type="entry name" value="MFS general substrate transporter like domains"/>
    <property type="match status" value="2"/>
</dbReference>
<gene>
    <name evidence="10" type="ORF">HETIRDRAFT_99205</name>
</gene>
<evidence type="ECO:0000256" key="5">
    <source>
        <dbReference type="ARBA" id="ARBA00022989"/>
    </source>
</evidence>
<dbReference type="KEGG" id="hir:HETIRDRAFT_99205"/>
<sequence>MSVAVESPVEFSSAIEPQSERPGLQERLSRPQTERHDSDFTAVGPATPAGDKLDSATDEARIANGAAEQVQGVVYVVNVEAAYPPPIVSSALAITPVVELLSESRGLRRFRMFASFVTLFLAGWNGGATGALIPSIERAFGIGYARVAILFVSTFMGYVAAAAGGGVLSRKIGFGGALLAAVAIELIGNVINASQQASFGLMCFGFWIIGIAFATQLGLCNAYFTLLKKPLLYTGFLHGMFGLGAFASPLVATAMVTRGIPYHFFYLTNVGMNVPVFALVWFAFRNLDSLSSNPADTLTLQGSATMRDTLKSRTVWTLAIFLMLYIGAEDSIGGWIVSYVLEVRKGTPEGASWVASSFYLGIAIGRIVLPTLSILLGERRAVFIYIFLAIVLEAVAWAVPVLASTALATALVGLAISTFYAAAITTGGRLLPRPMHADAFLLISSVGQSGSALFPLVVGLVSSKKGIWVVEPIILALLGGQGVFWYLVPKVQRRAD</sequence>
<evidence type="ECO:0000256" key="1">
    <source>
        <dbReference type="ARBA" id="ARBA00004127"/>
    </source>
</evidence>
<feature type="transmembrane region" description="Helical" evidence="8">
    <location>
        <begin position="439"/>
        <end position="461"/>
    </location>
</feature>
<keyword evidence="11" id="KW-1185">Reference proteome</keyword>
<keyword evidence="6 8" id="KW-0472">Membrane</keyword>
<dbReference type="EMBL" id="KI925454">
    <property type="protein sequence ID" value="ETW86762.1"/>
    <property type="molecule type" value="Genomic_DNA"/>
</dbReference>